<accession>A0ABS5PL68</accession>
<dbReference type="Proteomes" id="UP000746471">
    <property type="component" value="Unassembled WGS sequence"/>
</dbReference>
<comment type="caution">
    <text evidence="1">The sequence shown here is derived from an EMBL/GenBank/DDBJ whole genome shotgun (WGS) entry which is preliminary data.</text>
</comment>
<proteinExistence type="predicted"/>
<dbReference type="RefSeq" id="WP_213235576.1">
    <property type="nucleotide sequence ID" value="NZ_JAHBCL010000005.1"/>
</dbReference>
<dbReference type="InterPro" id="IPR045527">
    <property type="entry name" value="DUF6470"/>
</dbReference>
<name>A0ABS5PL68_9FIRM</name>
<organism evidence="1 2">
    <name type="scientific">Fusibacter paucivorans</name>
    <dbReference type="NCBI Taxonomy" id="76009"/>
    <lineage>
        <taxon>Bacteria</taxon>
        <taxon>Bacillati</taxon>
        <taxon>Bacillota</taxon>
        <taxon>Clostridia</taxon>
        <taxon>Eubacteriales</taxon>
        <taxon>Eubacteriales Family XII. Incertae Sedis</taxon>
        <taxon>Fusibacter</taxon>
    </lineage>
</organism>
<keyword evidence="2" id="KW-1185">Reference proteome</keyword>
<dbReference type="EMBL" id="JAHBCL010000005">
    <property type="protein sequence ID" value="MBS7525791.1"/>
    <property type="molecule type" value="Genomic_DNA"/>
</dbReference>
<gene>
    <name evidence="1" type="ORF">KHM83_03770</name>
</gene>
<evidence type="ECO:0000313" key="2">
    <source>
        <dbReference type="Proteomes" id="UP000746471"/>
    </source>
</evidence>
<dbReference type="Pfam" id="PF20074">
    <property type="entry name" value="DUF6470"/>
    <property type="match status" value="1"/>
</dbReference>
<reference evidence="1 2" key="1">
    <citation type="submission" date="2021-05" db="EMBL/GenBank/DDBJ databases">
        <title>Fusibacter ferrireducens sp. nov., an anaerobic, sulfur- and Fe-reducing bacterium isolated from the mangrove sediment.</title>
        <authorList>
            <person name="Qiu D."/>
        </authorList>
    </citation>
    <scope>NUCLEOTIDE SEQUENCE [LARGE SCALE GENOMIC DNA]</scope>
    <source>
        <strain evidence="1 2">DSM 12116</strain>
    </source>
</reference>
<evidence type="ECO:0000313" key="1">
    <source>
        <dbReference type="EMBL" id="MBS7525791.1"/>
    </source>
</evidence>
<protein>
    <submittedName>
        <fullName evidence="1">Uncharacterized protein</fullName>
    </submittedName>
</protein>
<sequence>MPIQIQSTRAQLSVQTVNASLEMQGNGGQVLALDTERGSLEMESTSPEIEIDQTACFAECGLKNIKDFMADSVAYGQQKFQEGVARIVEDGNQMASIENKADPIPDQAIQNAYTMFEHEFNYDAIPKSRPSITLKEGDVNYQYQPARVNNRTVSRKVENNFTPGKVEIAVAEYGKVTISYDSSSLSYHI</sequence>